<dbReference type="AlphaFoldDB" id="A0A0C1QXK7"/>
<keyword evidence="3" id="KW-1185">Reference proteome</keyword>
<feature type="signal peptide" evidence="1">
    <location>
        <begin position="1"/>
        <end position="25"/>
    </location>
</feature>
<proteinExistence type="predicted"/>
<organism evidence="2 3">
    <name type="scientific">Candidatus Jidaibacter acanthamoebae</name>
    <dbReference type="NCBI Taxonomy" id="86105"/>
    <lineage>
        <taxon>Bacteria</taxon>
        <taxon>Pseudomonadati</taxon>
        <taxon>Pseudomonadota</taxon>
        <taxon>Alphaproteobacteria</taxon>
        <taxon>Rickettsiales</taxon>
        <taxon>Candidatus Midichloriaceae</taxon>
        <taxon>Candidatus Jidaibacter</taxon>
    </lineage>
</organism>
<comment type="caution">
    <text evidence="2">The sequence shown here is derived from an EMBL/GenBank/DDBJ whole genome shotgun (WGS) entry which is preliminary data.</text>
</comment>
<accession>A0A0C1QXK7</accession>
<dbReference type="STRING" id="86105.NF27_FX00260"/>
<dbReference type="PROSITE" id="PS51257">
    <property type="entry name" value="PROKAR_LIPOPROTEIN"/>
    <property type="match status" value="1"/>
</dbReference>
<keyword evidence="1" id="KW-0732">Signal</keyword>
<dbReference type="Proteomes" id="UP000031258">
    <property type="component" value="Unassembled WGS sequence"/>
</dbReference>
<name>A0A0C1QXK7_9RICK</name>
<evidence type="ECO:0000313" key="3">
    <source>
        <dbReference type="Proteomes" id="UP000031258"/>
    </source>
</evidence>
<sequence>MMKKTMIKKVIFPAMALLLAGCNTIQETNIQTPIINQETAYKPGFIVLDVKDIVIIDRTDNSNSILGNYKPPINPKQAIINWAEKRLRAKGSVGKIEVVIKEASFKEEKLKNETGQIMESLRRGEHNKYDARYLISMKLYSDAAARNKVSEIEIEAFSTRNVEGVISSEDKDLIITKMLQELLDNAEQQLEYNIATYFIGAE</sequence>
<dbReference type="EMBL" id="JSWE01000146">
    <property type="protein sequence ID" value="KIE04765.1"/>
    <property type="molecule type" value="Genomic_DNA"/>
</dbReference>
<evidence type="ECO:0000256" key="1">
    <source>
        <dbReference type="SAM" id="SignalP"/>
    </source>
</evidence>
<evidence type="ECO:0000313" key="2">
    <source>
        <dbReference type="EMBL" id="KIE04765.1"/>
    </source>
</evidence>
<evidence type="ECO:0008006" key="4">
    <source>
        <dbReference type="Google" id="ProtNLM"/>
    </source>
</evidence>
<gene>
    <name evidence="2" type="ORF">NF27_FX00260</name>
</gene>
<feature type="chain" id="PRO_5002137113" description="Lipoprotein" evidence="1">
    <location>
        <begin position="26"/>
        <end position="202"/>
    </location>
</feature>
<reference evidence="2 3" key="1">
    <citation type="submission" date="2014-11" db="EMBL/GenBank/DDBJ databases">
        <title>A Rickettsiales Symbiont of Amoebae With Ancient Features.</title>
        <authorList>
            <person name="Schulz F."/>
            <person name="Martijn J."/>
            <person name="Wascher F."/>
            <person name="Kostanjsek R."/>
            <person name="Ettema T.J."/>
            <person name="Horn M."/>
        </authorList>
    </citation>
    <scope>NUCLEOTIDE SEQUENCE [LARGE SCALE GENOMIC DNA]</scope>
    <source>
        <strain evidence="2 3">UWC36</strain>
    </source>
</reference>
<protein>
    <recommendedName>
        <fullName evidence="4">Lipoprotein</fullName>
    </recommendedName>
</protein>